<feature type="transmembrane region" description="Helical" evidence="6">
    <location>
        <begin position="124"/>
        <end position="143"/>
    </location>
</feature>
<dbReference type="SUPFAM" id="SSF48317">
    <property type="entry name" value="Acid phosphatase/Vanadium-dependent haloperoxidase"/>
    <property type="match status" value="1"/>
</dbReference>
<protein>
    <recommendedName>
        <fullName evidence="7">Phosphatidic acid phosphatase type 2/haloperoxidase domain-containing protein</fullName>
    </recommendedName>
</protein>
<dbReference type="Proteomes" id="UP000326759">
    <property type="component" value="Unassembled WGS sequence"/>
</dbReference>
<evidence type="ECO:0000256" key="6">
    <source>
        <dbReference type="SAM" id="Phobius"/>
    </source>
</evidence>
<evidence type="ECO:0000256" key="4">
    <source>
        <dbReference type="ARBA" id="ARBA00022989"/>
    </source>
</evidence>
<feature type="transmembrane region" description="Helical" evidence="6">
    <location>
        <begin position="155"/>
        <end position="174"/>
    </location>
</feature>
<comment type="similarity">
    <text evidence="2">Belongs to the PA-phosphatase related phosphoesterase family.</text>
</comment>
<feature type="transmembrane region" description="Helical" evidence="6">
    <location>
        <begin position="45"/>
        <end position="66"/>
    </location>
</feature>
<dbReference type="GO" id="GO:0005886">
    <property type="term" value="C:plasma membrane"/>
    <property type="evidence" value="ECO:0007669"/>
    <property type="project" value="TreeGrafter"/>
</dbReference>
<dbReference type="InterPro" id="IPR036938">
    <property type="entry name" value="PAP2/HPO_sf"/>
</dbReference>
<feature type="domain" description="Phosphatidic acid phosphatase type 2/haloperoxidase" evidence="7">
    <location>
        <begin position="49"/>
        <end position="170"/>
    </location>
</feature>
<dbReference type="InterPro" id="IPR000326">
    <property type="entry name" value="PAP2/HPO"/>
</dbReference>
<dbReference type="Pfam" id="PF01569">
    <property type="entry name" value="PAP2"/>
    <property type="match status" value="1"/>
</dbReference>
<comment type="caution">
    <text evidence="8">The sequence shown here is derived from an EMBL/GenBank/DDBJ whole genome shotgun (WGS) entry which is preliminary data.</text>
</comment>
<dbReference type="SMART" id="SM00014">
    <property type="entry name" value="acidPPc"/>
    <property type="match status" value="1"/>
</dbReference>
<evidence type="ECO:0000256" key="2">
    <source>
        <dbReference type="ARBA" id="ARBA00008816"/>
    </source>
</evidence>
<dbReference type="EMBL" id="SEYY01023144">
    <property type="protein sequence ID" value="KAB7495057.1"/>
    <property type="molecule type" value="Genomic_DNA"/>
</dbReference>
<dbReference type="GO" id="GO:0008195">
    <property type="term" value="F:phosphatidate phosphatase activity"/>
    <property type="evidence" value="ECO:0007669"/>
    <property type="project" value="TreeGrafter"/>
</dbReference>
<evidence type="ECO:0000256" key="5">
    <source>
        <dbReference type="ARBA" id="ARBA00023136"/>
    </source>
</evidence>
<comment type="subcellular location">
    <subcellularLocation>
        <location evidence="1">Membrane</location>
        <topology evidence="1">Multi-pass membrane protein</topology>
    </subcellularLocation>
</comment>
<dbReference type="Gene3D" id="1.20.144.10">
    <property type="entry name" value="Phosphatidic acid phosphatase type 2/haloperoxidase"/>
    <property type="match status" value="1"/>
</dbReference>
<dbReference type="GO" id="GO:0046839">
    <property type="term" value="P:phospholipid dephosphorylation"/>
    <property type="evidence" value="ECO:0007669"/>
    <property type="project" value="TreeGrafter"/>
</dbReference>
<dbReference type="InterPro" id="IPR043216">
    <property type="entry name" value="PAP-like"/>
</dbReference>
<evidence type="ECO:0000256" key="3">
    <source>
        <dbReference type="ARBA" id="ARBA00022692"/>
    </source>
</evidence>
<dbReference type="GO" id="GO:0006644">
    <property type="term" value="P:phospholipid metabolic process"/>
    <property type="evidence" value="ECO:0007669"/>
    <property type="project" value="InterPro"/>
</dbReference>
<dbReference type="PANTHER" id="PTHR10165">
    <property type="entry name" value="LIPID PHOSPHATE PHOSPHATASE"/>
    <property type="match status" value="1"/>
</dbReference>
<reference evidence="8 9" key="1">
    <citation type="journal article" date="2019" name="PLoS Biol.">
        <title>Sex chromosomes control vertical transmission of feminizing Wolbachia symbionts in an isopod.</title>
        <authorList>
            <person name="Becking T."/>
            <person name="Chebbi M.A."/>
            <person name="Giraud I."/>
            <person name="Moumen B."/>
            <person name="Laverre T."/>
            <person name="Caubet Y."/>
            <person name="Peccoud J."/>
            <person name="Gilbert C."/>
            <person name="Cordaux R."/>
        </authorList>
    </citation>
    <scope>NUCLEOTIDE SEQUENCE [LARGE SCALE GENOMIC DNA]</scope>
    <source>
        <strain evidence="8">ANa2</strain>
        <tissue evidence="8">Whole body excluding digestive tract and cuticle</tissue>
    </source>
</reference>
<evidence type="ECO:0000256" key="1">
    <source>
        <dbReference type="ARBA" id="ARBA00004141"/>
    </source>
</evidence>
<dbReference type="OrthoDB" id="8907274at2759"/>
<dbReference type="AlphaFoldDB" id="A0A5N5SM74"/>
<sequence length="193" mass="22785">MKLKKMQIFDNSFCKPVALIEFMHVRESYQVLTKKKRFSKWFWSYYRFLRAFLFGFAISLLVVEIFKFTLGALRPHFLDVCNAEVDCNGGNDSYITDDVCNPESDEDDAMFYLQYRLLIQRYTLVRPFLQYICLVLAILVSLSRISDHHHHWPDVLAGFLNGLIFAILCAFVLLKLRKKKMVNIRVCNSQYNK</sequence>
<keyword evidence="4 6" id="KW-1133">Transmembrane helix</keyword>
<keyword evidence="5 6" id="KW-0472">Membrane</keyword>
<evidence type="ECO:0000313" key="8">
    <source>
        <dbReference type="EMBL" id="KAB7495057.1"/>
    </source>
</evidence>
<dbReference type="PANTHER" id="PTHR10165:SF103">
    <property type="entry name" value="PHOSPHOLIPID PHOSPHATASE HOMOLOG 1.2 HOMOLOG"/>
    <property type="match status" value="1"/>
</dbReference>
<keyword evidence="9" id="KW-1185">Reference proteome</keyword>
<keyword evidence="3 6" id="KW-0812">Transmembrane</keyword>
<evidence type="ECO:0000259" key="7">
    <source>
        <dbReference type="SMART" id="SM00014"/>
    </source>
</evidence>
<proteinExistence type="inferred from homology"/>
<accession>A0A5N5SM74</accession>
<name>A0A5N5SM74_9CRUS</name>
<evidence type="ECO:0000313" key="9">
    <source>
        <dbReference type="Proteomes" id="UP000326759"/>
    </source>
</evidence>
<organism evidence="8 9">
    <name type="scientific">Armadillidium nasatum</name>
    <dbReference type="NCBI Taxonomy" id="96803"/>
    <lineage>
        <taxon>Eukaryota</taxon>
        <taxon>Metazoa</taxon>
        <taxon>Ecdysozoa</taxon>
        <taxon>Arthropoda</taxon>
        <taxon>Crustacea</taxon>
        <taxon>Multicrustacea</taxon>
        <taxon>Malacostraca</taxon>
        <taxon>Eumalacostraca</taxon>
        <taxon>Peracarida</taxon>
        <taxon>Isopoda</taxon>
        <taxon>Oniscidea</taxon>
        <taxon>Crinocheta</taxon>
        <taxon>Armadillidiidae</taxon>
        <taxon>Armadillidium</taxon>
    </lineage>
</organism>
<dbReference type="GO" id="GO:0007165">
    <property type="term" value="P:signal transduction"/>
    <property type="evidence" value="ECO:0007669"/>
    <property type="project" value="TreeGrafter"/>
</dbReference>
<gene>
    <name evidence="8" type="ORF">Anas_10081</name>
</gene>